<feature type="chain" id="PRO_5004626424" evidence="1">
    <location>
        <begin position="17"/>
        <end position="114"/>
    </location>
</feature>
<keyword evidence="3" id="KW-1185">Reference proteome</keyword>
<reference evidence="2 3" key="2">
    <citation type="journal article" date="2013" name="PLoS ONE">
        <title>INDIGO - INtegrated Data Warehouse of MIcrobial GenOmes with Examples from the Red Sea Extremophiles.</title>
        <authorList>
            <person name="Alam I."/>
            <person name="Antunes A."/>
            <person name="Kamau A.A."/>
            <person name="Ba Alawi W."/>
            <person name="Kalkatawi M."/>
            <person name="Stingl U."/>
            <person name="Bajic V.B."/>
        </authorList>
    </citation>
    <scope>NUCLEOTIDE SEQUENCE [LARGE SCALE GENOMIC DNA]</scope>
    <source>
        <strain evidence="2 3">E1L3A</strain>
    </source>
</reference>
<proteinExistence type="predicted"/>
<evidence type="ECO:0000313" key="3">
    <source>
        <dbReference type="Proteomes" id="UP000006242"/>
    </source>
</evidence>
<protein>
    <submittedName>
        <fullName evidence="2">Uncharacterized protein</fullName>
    </submittedName>
</protein>
<sequence>MKKLLALAFFSLTASAAQLETPNYLIDITVACAEGNISCDRVVYEGRSKESGRTITLDGRTWHTRCADGATPCRFLGYRFDNGDTTYYVHEDGRLQVIRGCDDVLVNEQGTWRY</sequence>
<name>U2FST4_9GAMM</name>
<dbReference type="AlphaFoldDB" id="U2FST4"/>
<reference evidence="2 3" key="1">
    <citation type="journal article" date="2011" name="J. Bacteriol.">
        <title>Genome sequence of Salinisphaera shabanensis, a gammaproteobacterium from the harsh, variable environment of the brine-seawater interface of the Shaban Deep in the Red Sea.</title>
        <authorList>
            <person name="Antunes A."/>
            <person name="Alam I."/>
            <person name="Bajic V.B."/>
            <person name="Stingl U."/>
        </authorList>
    </citation>
    <scope>NUCLEOTIDE SEQUENCE [LARGE SCALE GENOMIC DNA]</scope>
    <source>
        <strain evidence="2 3">E1L3A</strain>
    </source>
</reference>
<comment type="caution">
    <text evidence="2">The sequence shown here is derived from an EMBL/GenBank/DDBJ whole genome shotgun (WGS) entry which is preliminary data.</text>
</comment>
<accession>U2FST4</accession>
<dbReference type="eggNOG" id="ENOG5032TWM">
    <property type="taxonomic scope" value="Bacteria"/>
</dbReference>
<evidence type="ECO:0000313" key="2">
    <source>
        <dbReference type="EMBL" id="ERJ17498.1"/>
    </source>
</evidence>
<dbReference type="EMBL" id="AFNV02000037">
    <property type="protein sequence ID" value="ERJ17498.1"/>
    <property type="molecule type" value="Genomic_DNA"/>
</dbReference>
<dbReference type="OrthoDB" id="512976at2"/>
<organism evidence="2 3">
    <name type="scientific">Salinisphaera shabanensis E1L3A</name>
    <dbReference type="NCBI Taxonomy" id="1033802"/>
    <lineage>
        <taxon>Bacteria</taxon>
        <taxon>Pseudomonadati</taxon>
        <taxon>Pseudomonadota</taxon>
        <taxon>Gammaproteobacteria</taxon>
        <taxon>Salinisphaerales</taxon>
        <taxon>Salinisphaeraceae</taxon>
        <taxon>Salinisphaera</taxon>
    </lineage>
</organism>
<feature type="signal peptide" evidence="1">
    <location>
        <begin position="1"/>
        <end position="16"/>
    </location>
</feature>
<gene>
    <name evidence="2" type="ORF">SSPSH_003710</name>
</gene>
<dbReference type="RefSeq" id="WP_006915214.1">
    <property type="nucleotide sequence ID" value="NZ_AFNV02000037.1"/>
</dbReference>
<dbReference type="Proteomes" id="UP000006242">
    <property type="component" value="Unassembled WGS sequence"/>
</dbReference>
<keyword evidence="1" id="KW-0732">Signal</keyword>
<evidence type="ECO:0000256" key="1">
    <source>
        <dbReference type="SAM" id="SignalP"/>
    </source>
</evidence>